<protein>
    <submittedName>
        <fullName evidence="1">Uncharacterized protein</fullName>
    </submittedName>
</protein>
<proteinExistence type="predicted"/>
<comment type="caution">
    <text evidence="1">The sequence shown here is derived from an EMBL/GenBank/DDBJ whole genome shotgun (WGS) entry which is preliminary data.</text>
</comment>
<sequence length="153" mass="16683">MVGFVSAFVIYCTPGFVGDLLHAPGTSRTHQQGVVPKSFRNLFPRLAHSVRRRHHQREVSGTCESEMSRALRGTLAAFIDLGVSGRPVTEPEDSRNDLSALPTRLLGRSGCPEPTGLNDPGPPATEFIANVGPLRFRRPRPSVGRAQVVRCSR</sequence>
<evidence type="ECO:0000313" key="1">
    <source>
        <dbReference type="EMBL" id="KAF8770185.1"/>
    </source>
</evidence>
<name>A0A8T0EDU2_ARGBR</name>
<reference evidence="1" key="1">
    <citation type="journal article" date="2020" name="bioRxiv">
        <title>Chromosome-level reference genome of the European wasp spider Argiope bruennichi: a resource for studies on range expansion and evolutionary adaptation.</title>
        <authorList>
            <person name="Sheffer M.M."/>
            <person name="Hoppe A."/>
            <person name="Krehenwinkel H."/>
            <person name="Uhl G."/>
            <person name="Kuss A.W."/>
            <person name="Jensen L."/>
            <person name="Jensen C."/>
            <person name="Gillespie R.G."/>
            <person name="Hoff K.J."/>
            <person name="Prost S."/>
        </authorList>
    </citation>
    <scope>NUCLEOTIDE SEQUENCE</scope>
</reference>
<dbReference type="Proteomes" id="UP000807504">
    <property type="component" value="Unassembled WGS sequence"/>
</dbReference>
<accession>A0A8T0EDU2</accession>
<gene>
    <name evidence="1" type="ORF">HNY73_017747</name>
</gene>
<dbReference type="EMBL" id="JABXBU010002228">
    <property type="protein sequence ID" value="KAF8770185.1"/>
    <property type="molecule type" value="Genomic_DNA"/>
</dbReference>
<keyword evidence="2" id="KW-1185">Reference proteome</keyword>
<evidence type="ECO:0000313" key="2">
    <source>
        <dbReference type="Proteomes" id="UP000807504"/>
    </source>
</evidence>
<reference evidence="1" key="2">
    <citation type="submission" date="2020-06" db="EMBL/GenBank/DDBJ databases">
        <authorList>
            <person name="Sheffer M."/>
        </authorList>
    </citation>
    <scope>NUCLEOTIDE SEQUENCE</scope>
</reference>
<dbReference type="AlphaFoldDB" id="A0A8T0EDU2"/>
<organism evidence="1 2">
    <name type="scientific">Argiope bruennichi</name>
    <name type="common">Wasp spider</name>
    <name type="synonym">Aranea bruennichi</name>
    <dbReference type="NCBI Taxonomy" id="94029"/>
    <lineage>
        <taxon>Eukaryota</taxon>
        <taxon>Metazoa</taxon>
        <taxon>Ecdysozoa</taxon>
        <taxon>Arthropoda</taxon>
        <taxon>Chelicerata</taxon>
        <taxon>Arachnida</taxon>
        <taxon>Araneae</taxon>
        <taxon>Araneomorphae</taxon>
        <taxon>Entelegynae</taxon>
        <taxon>Araneoidea</taxon>
        <taxon>Araneidae</taxon>
        <taxon>Argiope</taxon>
    </lineage>
</organism>